<dbReference type="InterPro" id="IPR057654">
    <property type="entry name" value="Znf-CCCH_tandem"/>
</dbReference>
<dbReference type="Pfam" id="PF25540">
    <property type="entry name" value="DUF7923"/>
    <property type="match status" value="1"/>
</dbReference>
<comment type="caution">
    <text evidence="4">The sequence shown here is derived from an EMBL/GenBank/DDBJ whole genome shotgun (WGS) entry which is preliminary data.</text>
</comment>
<dbReference type="Proteomes" id="UP000383932">
    <property type="component" value="Unassembled WGS sequence"/>
</dbReference>
<dbReference type="Pfam" id="PF25543">
    <property type="entry name" value="zf-CCCH_tandem"/>
    <property type="match status" value="1"/>
</dbReference>
<dbReference type="InterPro" id="IPR057683">
    <property type="entry name" value="DUF7923"/>
</dbReference>
<organism evidence="4 5">
    <name type="scientific">Ceratobasidium theobromae</name>
    <dbReference type="NCBI Taxonomy" id="1582974"/>
    <lineage>
        <taxon>Eukaryota</taxon>
        <taxon>Fungi</taxon>
        <taxon>Dikarya</taxon>
        <taxon>Basidiomycota</taxon>
        <taxon>Agaricomycotina</taxon>
        <taxon>Agaricomycetes</taxon>
        <taxon>Cantharellales</taxon>
        <taxon>Ceratobasidiaceae</taxon>
        <taxon>Ceratobasidium</taxon>
    </lineage>
</organism>
<dbReference type="PANTHER" id="PTHR37543:SF1">
    <property type="entry name" value="CCCH ZINC FINGER DNA BINDING PROTEIN (AFU_ORTHOLOGUE AFUA_5G12760)"/>
    <property type="match status" value="1"/>
</dbReference>
<accession>A0A5N5QP44</accession>
<dbReference type="AlphaFoldDB" id="A0A5N5QP44"/>
<reference evidence="4 5" key="1">
    <citation type="journal article" date="2019" name="Fungal Biol. Biotechnol.">
        <title>Draft genome sequence of fastidious pathogen Ceratobasidium theobromae, which causes vascular-streak dieback in Theobroma cacao.</title>
        <authorList>
            <person name="Ali S.S."/>
            <person name="Asman A."/>
            <person name="Shao J."/>
            <person name="Firmansyah A.P."/>
            <person name="Susilo A.W."/>
            <person name="Rosmana A."/>
            <person name="McMahon P."/>
            <person name="Junaid M."/>
            <person name="Guest D."/>
            <person name="Kheng T.Y."/>
            <person name="Meinhardt L.W."/>
            <person name="Bailey B.A."/>
        </authorList>
    </citation>
    <scope>NUCLEOTIDE SEQUENCE [LARGE SCALE GENOMIC DNA]</scope>
    <source>
        <strain evidence="4 5">CT2</strain>
    </source>
</reference>
<proteinExistence type="predicted"/>
<dbReference type="OrthoDB" id="2270193at2759"/>
<gene>
    <name evidence="4" type="ORF">CTheo_3200</name>
</gene>
<protein>
    <recommendedName>
        <fullName evidence="6">C3H1-type domain-containing protein</fullName>
    </recommendedName>
</protein>
<dbReference type="EMBL" id="SSOP01000039">
    <property type="protein sequence ID" value="KAB5593368.1"/>
    <property type="molecule type" value="Genomic_DNA"/>
</dbReference>
<evidence type="ECO:0000313" key="4">
    <source>
        <dbReference type="EMBL" id="KAB5593368.1"/>
    </source>
</evidence>
<feature type="domain" description="Tandem CCCH zinc finger" evidence="3">
    <location>
        <begin position="335"/>
        <end position="388"/>
    </location>
</feature>
<name>A0A5N5QP44_9AGAM</name>
<evidence type="ECO:0000259" key="2">
    <source>
        <dbReference type="Pfam" id="PF25540"/>
    </source>
</evidence>
<feature type="region of interest" description="Disordered" evidence="1">
    <location>
        <begin position="252"/>
        <end position="282"/>
    </location>
</feature>
<evidence type="ECO:0000256" key="1">
    <source>
        <dbReference type="SAM" id="MobiDB-lite"/>
    </source>
</evidence>
<dbReference type="PANTHER" id="PTHR37543">
    <property type="entry name" value="CCCH ZINC FINGER DNA BINDING PROTEIN (AFU_ORTHOLOGUE AFUA_5G12760)"/>
    <property type="match status" value="1"/>
</dbReference>
<evidence type="ECO:0000259" key="3">
    <source>
        <dbReference type="Pfam" id="PF25543"/>
    </source>
</evidence>
<sequence>MAGSSEFMDRFDKLVIDQREIISDAEREIAVWKAAYSGRDSEINTLRKELAQLKQVKTEAGAANPLLLCLIDGDGCIFSESLLTMGVEGGREAASRLRQHIAGHFGSNTDILVHIFFNREGLGSTIKKYLGIAGPTFNAFINGFNTASPLMSMLDVGVGKESADAKIRELMRIFVRFPHVKKIYFGGGHDNGYSHNLTTLQNEGFLDKIVILQSYTQLAAEIKALGLPCLENNGLFLPEKLSNKTATVNATTTAAPPMNRAKSNSKPPPPPSPLVAPKSPMKPLNGTNTRANIAALKVVKPRACNLYYLTKKGCNVENCPYSHEYQFTDEMLLDLRDLVKQNPCLLMNKGLECKDVECPSAHQCPQGPNCNWYKQKKCKFVGPGMHGTAISSEEDDDDRVLLAPHAIPLHARTGSSSSSAIDFLDYPLGVTGMSSSPSKGPGFNGARATPTGRIQAKNAFKNSVTGSTPKERLQQMGVGAASDFFGDNYSDSSEQYSQTRQHPMLMSPGGRLGLNQLTQDNWHSPSPSNYGLGVNGRYIY</sequence>
<evidence type="ECO:0008006" key="6">
    <source>
        <dbReference type="Google" id="ProtNLM"/>
    </source>
</evidence>
<keyword evidence="5" id="KW-1185">Reference proteome</keyword>
<feature type="domain" description="DUF7923" evidence="2">
    <location>
        <begin position="63"/>
        <end position="236"/>
    </location>
</feature>
<evidence type="ECO:0000313" key="5">
    <source>
        <dbReference type="Proteomes" id="UP000383932"/>
    </source>
</evidence>